<keyword evidence="1" id="KW-0812">Transmembrane</keyword>
<feature type="transmembrane region" description="Helical" evidence="1">
    <location>
        <begin position="248"/>
        <end position="281"/>
    </location>
</feature>
<dbReference type="EMBL" id="BSUK01000001">
    <property type="protein sequence ID" value="GMA24697.1"/>
    <property type="molecule type" value="Genomic_DNA"/>
</dbReference>
<dbReference type="Proteomes" id="UP001157091">
    <property type="component" value="Unassembled WGS sequence"/>
</dbReference>
<protein>
    <recommendedName>
        <fullName evidence="4">HTTM domain-containing protein</fullName>
    </recommendedName>
</protein>
<evidence type="ECO:0000256" key="1">
    <source>
        <dbReference type="SAM" id="Phobius"/>
    </source>
</evidence>
<evidence type="ECO:0000313" key="3">
    <source>
        <dbReference type="Proteomes" id="UP001157091"/>
    </source>
</evidence>
<keyword evidence="1" id="KW-0472">Membrane</keyword>
<accession>A0ABQ6I2K7</accession>
<feature type="transmembrane region" description="Helical" evidence="1">
    <location>
        <begin position="17"/>
        <end position="37"/>
    </location>
</feature>
<feature type="transmembrane region" description="Helical" evidence="1">
    <location>
        <begin position="224"/>
        <end position="242"/>
    </location>
</feature>
<keyword evidence="3" id="KW-1185">Reference proteome</keyword>
<evidence type="ECO:0000313" key="2">
    <source>
        <dbReference type="EMBL" id="GMA24697.1"/>
    </source>
</evidence>
<gene>
    <name evidence="2" type="ORF">GCM10025864_24560</name>
</gene>
<comment type="caution">
    <text evidence="2">The sequence shown here is derived from an EMBL/GenBank/DDBJ whole genome shotgun (WGS) entry which is preliminary data.</text>
</comment>
<proteinExistence type="predicted"/>
<feature type="transmembrane region" description="Helical" evidence="1">
    <location>
        <begin position="105"/>
        <end position="122"/>
    </location>
</feature>
<feature type="transmembrane region" description="Helical" evidence="1">
    <location>
        <begin position="79"/>
        <end position="98"/>
    </location>
</feature>
<keyword evidence="1" id="KW-1133">Transmembrane helix</keyword>
<organism evidence="2 3">
    <name type="scientific">Luteimicrobium album</name>
    <dbReference type="NCBI Taxonomy" id="1054550"/>
    <lineage>
        <taxon>Bacteria</taxon>
        <taxon>Bacillati</taxon>
        <taxon>Actinomycetota</taxon>
        <taxon>Actinomycetes</taxon>
        <taxon>Micrococcales</taxon>
        <taxon>Luteimicrobium</taxon>
    </lineage>
</organism>
<evidence type="ECO:0008006" key="4">
    <source>
        <dbReference type="Google" id="ProtNLM"/>
    </source>
</evidence>
<sequence>MNVTSTLGRAGRAVGRWWLSPVALARIAVLRVALYLFTIWDIFVLTHDVIGHGYSRELYQPTLIGRILPIPEPTPTGGYVMQWTLVVTCLATPVLMACAARSFQWAGRVTGWVAGVVFLAWMENSQGFAYVSHDHMALVLALLLLPTVPPARFTDQTPSEAAGWAIRCIQIAVVMTYFGSALQKIVRTGGLFAWPNSSVIVWSLMRRGRSAVSWSIDYPGLLKVGQWILFIAELTSPVVLWIRGRLLYLAVVLVCVFHLITYIALGIHFLPTVICWLAFLPLERLVPWARRVLRIGSDDDARTAVADLPSVPAELR</sequence>
<reference evidence="3" key="1">
    <citation type="journal article" date="2019" name="Int. J. Syst. Evol. Microbiol.">
        <title>The Global Catalogue of Microorganisms (GCM) 10K type strain sequencing project: providing services to taxonomists for standard genome sequencing and annotation.</title>
        <authorList>
            <consortium name="The Broad Institute Genomics Platform"/>
            <consortium name="The Broad Institute Genome Sequencing Center for Infectious Disease"/>
            <person name="Wu L."/>
            <person name="Ma J."/>
        </authorList>
    </citation>
    <scope>NUCLEOTIDE SEQUENCE [LARGE SCALE GENOMIC DNA]</scope>
    <source>
        <strain evidence="3">NBRC 106348</strain>
    </source>
</reference>
<name>A0ABQ6I2K7_9MICO</name>